<dbReference type="Pfam" id="PF00072">
    <property type="entry name" value="Response_reg"/>
    <property type="match status" value="1"/>
</dbReference>
<dbReference type="SUPFAM" id="SSF52172">
    <property type="entry name" value="CheY-like"/>
    <property type="match status" value="1"/>
</dbReference>
<dbReference type="SMART" id="SM00448">
    <property type="entry name" value="REC"/>
    <property type="match status" value="1"/>
</dbReference>
<keyword evidence="5" id="KW-0804">Transcription</keyword>
<dbReference type="InterPro" id="IPR025943">
    <property type="entry name" value="Sigma_54_int_dom_ATP-bd_2"/>
</dbReference>
<dbReference type="RefSeq" id="WP_182805307.1">
    <property type="nucleotide sequence ID" value="NZ_CP060007.1"/>
</dbReference>
<dbReference type="PROSITE" id="PS50045">
    <property type="entry name" value="SIGMA54_INTERACT_4"/>
    <property type="match status" value="1"/>
</dbReference>
<keyword evidence="4" id="KW-0238">DNA-binding</keyword>
<keyword evidence="6" id="KW-0597">Phosphoprotein</keyword>
<dbReference type="SUPFAM" id="SSF52540">
    <property type="entry name" value="P-loop containing nucleoside triphosphate hydrolases"/>
    <property type="match status" value="1"/>
</dbReference>
<accession>A0A7G5XK71</accession>
<dbReference type="InterPro" id="IPR011006">
    <property type="entry name" value="CheY-like_superfamily"/>
</dbReference>
<dbReference type="InterPro" id="IPR058031">
    <property type="entry name" value="AAA_lid_NorR"/>
</dbReference>
<feature type="domain" description="Response regulatory" evidence="8">
    <location>
        <begin position="4"/>
        <end position="118"/>
    </location>
</feature>
<dbReference type="Proteomes" id="UP000515344">
    <property type="component" value="Chromosome"/>
</dbReference>
<dbReference type="InterPro" id="IPR003593">
    <property type="entry name" value="AAA+_ATPase"/>
</dbReference>
<dbReference type="Pfam" id="PF25601">
    <property type="entry name" value="AAA_lid_14"/>
    <property type="match status" value="1"/>
</dbReference>
<dbReference type="GO" id="GO:0000160">
    <property type="term" value="P:phosphorelay signal transduction system"/>
    <property type="evidence" value="ECO:0007669"/>
    <property type="project" value="InterPro"/>
</dbReference>
<dbReference type="PROSITE" id="PS50110">
    <property type="entry name" value="RESPONSE_REGULATORY"/>
    <property type="match status" value="1"/>
</dbReference>
<dbReference type="CDD" id="cd17534">
    <property type="entry name" value="REC_DC-like"/>
    <property type="match status" value="1"/>
</dbReference>
<proteinExistence type="predicted"/>
<dbReference type="GO" id="GO:0043565">
    <property type="term" value="F:sequence-specific DNA binding"/>
    <property type="evidence" value="ECO:0007669"/>
    <property type="project" value="InterPro"/>
</dbReference>
<reference evidence="10" key="1">
    <citation type="submission" date="2020-08" db="EMBL/GenBank/DDBJ databases">
        <title>Lacibacter sp. S13-6-6 genome sequencing.</title>
        <authorList>
            <person name="Jin L."/>
        </authorList>
    </citation>
    <scope>NUCLEOTIDE SEQUENCE [LARGE SCALE GENOMIC DNA]</scope>
    <source>
        <strain evidence="10">S13-6-6</strain>
    </source>
</reference>
<dbReference type="PROSITE" id="PS00675">
    <property type="entry name" value="SIGMA54_INTERACT_1"/>
    <property type="match status" value="1"/>
</dbReference>
<feature type="domain" description="Sigma-54 factor interaction" evidence="7">
    <location>
        <begin position="324"/>
        <end position="553"/>
    </location>
</feature>
<dbReference type="GO" id="GO:0006355">
    <property type="term" value="P:regulation of DNA-templated transcription"/>
    <property type="evidence" value="ECO:0007669"/>
    <property type="project" value="InterPro"/>
</dbReference>
<dbReference type="PROSITE" id="PS00676">
    <property type="entry name" value="SIGMA54_INTERACT_2"/>
    <property type="match status" value="1"/>
</dbReference>
<evidence type="ECO:0000313" key="10">
    <source>
        <dbReference type="Proteomes" id="UP000515344"/>
    </source>
</evidence>
<evidence type="ECO:0000256" key="1">
    <source>
        <dbReference type="ARBA" id="ARBA00022741"/>
    </source>
</evidence>
<evidence type="ECO:0000256" key="6">
    <source>
        <dbReference type="PROSITE-ProRule" id="PRU00169"/>
    </source>
</evidence>
<evidence type="ECO:0000256" key="5">
    <source>
        <dbReference type="ARBA" id="ARBA00023163"/>
    </source>
</evidence>
<dbReference type="KEGG" id="lacs:H4075_06695"/>
<dbReference type="PROSITE" id="PS00688">
    <property type="entry name" value="SIGMA54_INTERACT_3"/>
    <property type="match status" value="1"/>
</dbReference>
<feature type="modified residue" description="4-aspartylphosphate" evidence="6">
    <location>
        <position position="54"/>
    </location>
</feature>
<evidence type="ECO:0000259" key="7">
    <source>
        <dbReference type="PROSITE" id="PS50045"/>
    </source>
</evidence>
<keyword evidence="3" id="KW-0805">Transcription regulation</keyword>
<dbReference type="InterPro" id="IPR002078">
    <property type="entry name" value="Sigma_54_int"/>
</dbReference>
<sequence length="643" mass="71923">MNKRIVIVEDEFIVAEDLTMIAEKAGYTVPGTAASVEEAILLINQYKPDLVLLDINLEGKLTGIDLAHKLREENIAFIYISAYSTQSILEAANATQPYGFLVKPFREKDVFVALDIARYRCENSLESALLREQSLTRTLETIHYEAITAEEKLFKIVNVLQTHIPFDYLTTGKITNGEIPYEGIGFVRQGAEQYQAIGIPELLKLTGINMAGLKKIQESAIIGKKPALYNGEDFIKVRKENPFKNLLAHTFKLHANLFIPFTDLNNETCIFSFYSRKKDAYNAAHIRLLGRLHNYLINTCEYVSLLQKNTPPTTQAGIHSFEGIVGNHPALVSILDLLKQVAPFDTSVLIQGETGTGKERIASCIHQLSGKSAKPFVKINCAVLSPALIESELFGYEKGAFTGAFEKRTGKFEQANGGTIFLDEIGELPLDMQTKLLRVLQEKEIERIGGKEPIKLDVRVIAATNRVLEKEVAGARFRMDLFYRLNVFPLTLPPLRERKSDIPQLAVYFAERFCKKMKKGYNGISDEMLIALMEHNWPGNIRELENLIEQSVLLNNGFSELELQKPLGSSGSPIQKRNSIDDAQSLSDIKRIQTNTEKEYIKSILKKSGGRIRGEGGAAQLLGIPPTTLESKMARLGIKKEED</sequence>
<gene>
    <name evidence="9" type="ORF">H4075_06695</name>
</gene>
<keyword evidence="2" id="KW-0067">ATP-binding</keyword>
<dbReference type="Gene3D" id="1.10.8.60">
    <property type="match status" value="1"/>
</dbReference>
<dbReference type="FunFam" id="3.40.50.300:FF:000006">
    <property type="entry name" value="DNA-binding transcriptional regulator NtrC"/>
    <property type="match status" value="1"/>
</dbReference>
<dbReference type="GO" id="GO:0005524">
    <property type="term" value="F:ATP binding"/>
    <property type="evidence" value="ECO:0007669"/>
    <property type="project" value="UniProtKB-KW"/>
</dbReference>
<dbReference type="InterPro" id="IPR001789">
    <property type="entry name" value="Sig_transdc_resp-reg_receiver"/>
</dbReference>
<dbReference type="Gene3D" id="3.40.50.300">
    <property type="entry name" value="P-loop containing nucleotide triphosphate hydrolases"/>
    <property type="match status" value="1"/>
</dbReference>
<protein>
    <submittedName>
        <fullName evidence="9">Sigma 54-interacting transcriptional regulator</fullName>
    </submittedName>
</protein>
<name>A0A7G5XK71_9BACT</name>
<dbReference type="Pfam" id="PF00158">
    <property type="entry name" value="Sigma54_activat"/>
    <property type="match status" value="1"/>
</dbReference>
<dbReference type="EMBL" id="CP060007">
    <property type="protein sequence ID" value="QNA45874.1"/>
    <property type="molecule type" value="Genomic_DNA"/>
</dbReference>
<dbReference type="AlphaFoldDB" id="A0A7G5XK71"/>
<dbReference type="InterPro" id="IPR027417">
    <property type="entry name" value="P-loop_NTPase"/>
</dbReference>
<organism evidence="9 10">
    <name type="scientific">Lacibacter sediminis</name>
    <dbReference type="NCBI Taxonomy" id="2760713"/>
    <lineage>
        <taxon>Bacteria</taxon>
        <taxon>Pseudomonadati</taxon>
        <taxon>Bacteroidota</taxon>
        <taxon>Chitinophagia</taxon>
        <taxon>Chitinophagales</taxon>
        <taxon>Chitinophagaceae</taxon>
        <taxon>Lacibacter</taxon>
    </lineage>
</organism>
<dbReference type="InterPro" id="IPR025944">
    <property type="entry name" value="Sigma_54_int_dom_CS"/>
</dbReference>
<dbReference type="CDD" id="cd00009">
    <property type="entry name" value="AAA"/>
    <property type="match status" value="1"/>
</dbReference>
<evidence type="ECO:0000256" key="3">
    <source>
        <dbReference type="ARBA" id="ARBA00023015"/>
    </source>
</evidence>
<dbReference type="Gene3D" id="3.40.50.2300">
    <property type="match status" value="1"/>
</dbReference>
<dbReference type="SMART" id="SM00382">
    <property type="entry name" value="AAA"/>
    <property type="match status" value="1"/>
</dbReference>
<keyword evidence="1" id="KW-0547">Nucleotide-binding</keyword>
<evidence type="ECO:0000256" key="2">
    <source>
        <dbReference type="ARBA" id="ARBA00022840"/>
    </source>
</evidence>
<evidence type="ECO:0000259" key="8">
    <source>
        <dbReference type="PROSITE" id="PS50110"/>
    </source>
</evidence>
<evidence type="ECO:0000313" key="9">
    <source>
        <dbReference type="EMBL" id="QNA45874.1"/>
    </source>
</evidence>
<evidence type="ECO:0000256" key="4">
    <source>
        <dbReference type="ARBA" id="ARBA00023125"/>
    </source>
</evidence>
<dbReference type="Gene3D" id="1.10.10.60">
    <property type="entry name" value="Homeodomain-like"/>
    <property type="match status" value="1"/>
</dbReference>
<dbReference type="InterPro" id="IPR025662">
    <property type="entry name" value="Sigma_54_int_dom_ATP-bd_1"/>
</dbReference>
<dbReference type="InterPro" id="IPR002197">
    <property type="entry name" value="HTH_Fis"/>
</dbReference>
<dbReference type="Pfam" id="PF02954">
    <property type="entry name" value="HTH_8"/>
    <property type="match status" value="1"/>
</dbReference>
<keyword evidence="10" id="KW-1185">Reference proteome</keyword>
<dbReference type="PANTHER" id="PTHR32071">
    <property type="entry name" value="TRANSCRIPTIONAL REGULATORY PROTEIN"/>
    <property type="match status" value="1"/>
</dbReference>